<dbReference type="PANTHER" id="PTHR30465:SF0">
    <property type="entry name" value="OLIGOPEPTIDE TRANSPORT SYSTEM PERMEASE PROTEIN APPB"/>
    <property type="match status" value="1"/>
</dbReference>
<comment type="similarity">
    <text evidence="7">Belongs to the binding-protein-dependent transport system permease family.</text>
</comment>
<feature type="transmembrane region" description="Helical" evidence="7">
    <location>
        <begin position="12"/>
        <end position="30"/>
    </location>
</feature>
<organism evidence="9 10">
    <name type="scientific">Aquifex aeolicus</name>
    <dbReference type="NCBI Taxonomy" id="63363"/>
    <lineage>
        <taxon>Bacteria</taxon>
        <taxon>Pseudomonadati</taxon>
        <taxon>Aquificota</taxon>
        <taxon>Aquificia</taxon>
        <taxon>Aquificales</taxon>
        <taxon>Aquificaceae</taxon>
        <taxon>Aquifex</taxon>
    </lineage>
</organism>
<feature type="transmembrane region" description="Helical" evidence="7">
    <location>
        <begin position="100"/>
        <end position="124"/>
    </location>
</feature>
<evidence type="ECO:0000256" key="1">
    <source>
        <dbReference type="ARBA" id="ARBA00004651"/>
    </source>
</evidence>
<dbReference type="PROSITE" id="PS50928">
    <property type="entry name" value="ABC_TM1"/>
    <property type="match status" value="1"/>
</dbReference>
<feature type="transmembrane region" description="Helical" evidence="7">
    <location>
        <begin position="136"/>
        <end position="157"/>
    </location>
</feature>
<dbReference type="EMBL" id="DQVE01000032">
    <property type="protein sequence ID" value="HIP98342.1"/>
    <property type="molecule type" value="Genomic_DNA"/>
</dbReference>
<gene>
    <name evidence="9" type="ORF">EYH37_03110</name>
</gene>
<dbReference type="GO" id="GO:0005886">
    <property type="term" value="C:plasma membrane"/>
    <property type="evidence" value="ECO:0007669"/>
    <property type="project" value="UniProtKB-SubCell"/>
</dbReference>
<dbReference type="Pfam" id="PF19300">
    <property type="entry name" value="BPD_transp_1_N"/>
    <property type="match status" value="1"/>
</dbReference>
<dbReference type="InterPro" id="IPR045621">
    <property type="entry name" value="BPD_transp_1_N"/>
</dbReference>
<name>A0A9D0YQ92_AQUAO</name>
<dbReference type="InterPro" id="IPR035906">
    <property type="entry name" value="MetI-like_sf"/>
</dbReference>
<dbReference type="CDD" id="cd06261">
    <property type="entry name" value="TM_PBP2"/>
    <property type="match status" value="1"/>
</dbReference>
<comment type="caution">
    <text evidence="9">The sequence shown here is derived from an EMBL/GenBank/DDBJ whole genome shotgun (WGS) entry which is preliminary data.</text>
</comment>
<comment type="subcellular location">
    <subcellularLocation>
        <location evidence="1 7">Cell membrane</location>
        <topology evidence="1 7">Multi-pass membrane protein</topology>
    </subcellularLocation>
</comment>
<accession>A0A9D0YQ92</accession>
<keyword evidence="2 7" id="KW-0813">Transport</keyword>
<evidence type="ECO:0000313" key="10">
    <source>
        <dbReference type="Proteomes" id="UP000606463"/>
    </source>
</evidence>
<keyword evidence="4 7" id="KW-0812">Transmembrane</keyword>
<keyword evidence="3" id="KW-1003">Cell membrane</keyword>
<keyword evidence="5 7" id="KW-1133">Transmembrane helix</keyword>
<dbReference type="AlphaFoldDB" id="A0A9D0YQ92"/>
<dbReference type="InterPro" id="IPR000515">
    <property type="entry name" value="MetI-like"/>
</dbReference>
<keyword evidence="6 7" id="KW-0472">Membrane</keyword>
<dbReference type="Gene3D" id="1.10.3720.10">
    <property type="entry name" value="MetI-like"/>
    <property type="match status" value="1"/>
</dbReference>
<evidence type="ECO:0000256" key="7">
    <source>
        <dbReference type="RuleBase" id="RU363032"/>
    </source>
</evidence>
<dbReference type="PANTHER" id="PTHR30465">
    <property type="entry name" value="INNER MEMBRANE ABC TRANSPORTER"/>
    <property type="match status" value="1"/>
</dbReference>
<feature type="domain" description="ABC transmembrane type-1" evidence="8">
    <location>
        <begin position="96"/>
        <end position="310"/>
    </location>
</feature>
<proteinExistence type="inferred from homology"/>
<reference evidence="9" key="1">
    <citation type="journal article" date="2020" name="ISME J.">
        <title>Gammaproteobacteria mediating utilization of methyl-, sulfur- and petroleum organic compounds in deep ocean hydrothermal plumes.</title>
        <authorList>
            <person name="Zhou Z."/>
            <person name="Liu Y."/>
            <person name="Pan J."/>
            <person name="Cron B.R."/>
            <person name="Toner B.M."/>
            <person name="Anantharaman K."/>
            <person name="Breier J.A."/>
            <person name="Dick G.J."/>
            <person name="Li M."/>
        </authorList>
    </citation>
    <scope>NUCLEOTIDE SEQUENCE</scope>
    <source>
        <strain evidence="9">SZUA-1501</strain>
    </source>
</reference>
<dbReference type="SUPFAM" id="SSF161098">
    <property type="entry name" value="MetI-like"/>
    <property type="match status" value="1"/>
</dbReference>
<evidence type="ECO:0000256" key="5">
    <source>
        <dbReference type="ARBA" id="ARBA00022989"/>
    </source>
</evidence>
<evidence type="ECO:0000256" key="3">
    <source>
        <dbReference type="ARBA" id="ARBA00022475"/>
    </source>
</evidence>
<feature type="transmembrane region" description="Helical" evidence="7">
    <location>
        <begin position="188"/>
        <end position="207"/>
    </location>
</feature>
<dbReference type="GO" id="GO:0055085">
    <property type="term" value="P:transmembrane transport"/>
    <property type="evidence" value="ECO:0007669"/>
    <property type="project" value="InterPro"/>
</dbReference>
<evidence type="ECO:0000259" key="8">
    <source>
        <dbReference type="PROSITE" id="PS50928"/>
    </source>
</evidence>
<protein>
    <submittedName>
        <fullName evidence="9">ABC transporter permease</fullName>
    </submittedName>
</protein>
<sequence>MVYLLLRRFIQGFFILFGVSLLSFLIIKLSPGNILDQLRLNPSISPETLKELEKAYGLNENPLIQFFKWFKNALFFDFGYSLQYHAPVTELIAQRLPNTLALSVSSALLSWLLAFPLGILAAYFKNRLLDRLILAFSYTFASIPSFFLAFLLMVVAVKTGVLPVGGTHSPNYESLPPLERFLDYLKHLTLPLAVLTLVQTAGMIRFVRSSAIEVLESPLMVYLKAKGATLKVRLKHLLRNMLNPFITLIGFEIANLVSGAGLVEIITGWPGIGMLMLEAVLSKDLFLVMGSLYIGTLLLIVGNLIADILLLLNDPRIRSGETG</sequence>
<evidence type="ECO:0000313" key="9">
    <source>
        <dbReference type="EMBL" id="HIP98342.1"/>
    </source>
</evidence>
<evidence type="ECO:0000256" key="4">
    <source>
        <dbReference type="ARBA" id="ARBA00022692"/>
    </source>
</evidence>
<dbReference type="Pfam" id="PF00528">
    <property type="entry name" value="BPD_transp_1"/>
    <property type="match status" value="1"/>
</dbReference>
<dbReference type="Proteomes" id="UP000606463">
    <property type="component" value="Unassembled WGS sequence"/>
</dbReference>
<evidence type="ECO:0000256" key="6">
    <source>
        <dbReference type="ARBA" id="ARBA00023136"/>
    </source>
</evidence>
<feature type="transmembrane region" description="Helical" evidence="7">
    <location>
        <begin position="286"/>
        <end position="312"/>
    </location>
</feature>
<feature type="transmembrane region" description="Helical" evidence="7">
    <location>
        <begin position="241"/>
        <end position="266"/>
    </location>
</feature>
<evidence type="ECO:0000256" key="2">
    <source>
        <dbReference type="ARBA" id="ARBA00022448"/>
    </source>
</evidence>